<dbReference type="InterPro" id="IPR012340">
    <property type="entry name" value="NA-bd_OB-fold"/>
</dbReference>
<dbReference type="InterPro" id="IPR029045">
    <property type="entry name" value="ClpP/crotonase-like_dom_sf"/>
</dbReference>
<dbReference type="SUPFAM" id="SSF141322">
    <property type="entry name" value="NfeD domain-like"/>
    <property type="match status" value="1"/>
</dbReference>
<feature type="transmembrane region" description="Helical" evidence="5">
    <location>
        <begin position="265"/>
        <end position="284"/>
    </location>
</feature>
<comment type="caution">
    <text evidence="9">The sequence shown here is derived from an EMBL/GenBank/DDBJ whole genome shotgun (WGS) entry which is preliminary data.</text>
</comment>
<dbReference type="InterPro" id="IPR002810">
    <property type="entry name" value="NfeD-like_C"/>
</dbReference>
<accession>A0A0W8FU90</accession>
<dbReference type="Pfam" id="PF24961">
    <property type="entry name" value="NfeD_membrane"/>
    <property type="match status" value="1"/>
</dbReference>
<keyword evidence="2 5" id="KW-0812">Transmembrane</keyword>
<evidence type="ECO:0000256" key="2">
    <source>
        <dbReference type="ARBA" id="ARBA00022692"/>
    </source>
</evidence>
<dbReference type="FunFam" id="3.90.226.10:FF:000089">
    <property type="entry name" value="Membrane-bound serine protease"/>
    <property type="match status" value="1"/>
</dbReference>
<keyword evidence="3 5" id="KW-1133">Transmembrane helix</keyword>
<feature type="transmembrane region" description="Helical" evidence="5">
    <location>
        <begin position="314"/>
        <end position="331"/>
    </location>
</feature>
<name>A0A0W8FU90_9ZZZZ</name>
<feature type="transmembrane region" description="Helical" evidence="5">
    <location>
        <begin position="343"/>
        <end position="364"/>
    </location>
</feature>
<dbReference type="EMBL" id="LNQE01000853">
    <property type="protein sequence ID" value="KUG24286.1"/>
    <property type="molecule type" value="Genomic_DNA"/>
</dbReference>
<dbReference type="Pfam" id="PF25145">
    <property type="entry name" value="NfeD1b_N"/>
    <property type="match status" value="1"/>
</dbReference>
<dbReference type="GO" id="GO:0016020">
    <property type="term" value="C:membrane"/>
    <property type="evidence" value="ECO:0007669"/>
    <property type="project" value="UniProtKB-SubCell"/>
</dbReference>
<evidence type="ECO:0000256" key="5">
    <source>
        <dbReference type="SAM" id="Phobius"/>
    </source>
</evidence>
<keyword evidence="4 5" id="KW-0472">Membrane</keyword>
<sequence>MSRKFIYTLIAMIVIISFGAWADEKKPLFNVITIDGVITSPTAKYVANSIKDAEQANVEGLIILLDTPGGMDTAMRDIAKSILNAPMPVIVFVYPSGARAASAGVIITQAAHIAAMAPGTNIGAAHPVAIGLGGGKDMDKTMSQKVENDAAAYARSIAKTRGRSEEWVEKAVRKSESITADEALKLKVVDLVASDVEKLLASIDQREVKLAKGKKKISTKNAMISNKKMGTRQGILSAISDPNISYILLLIGLAGLYFELSTPGAILPGVIGGISLLLAFFGLSALPVNYTGILLIIFGVILFIAEIKVMSHGMLTVGGIISLVLGSLLLFDTPEPALKLSFQVLIPAVLLVSGFFIVVIWLAVKAHLRKHFSGAESMIGDETEMLTDINEEGKVFVRGEYWNAKSEKPIKKGAKVKVIRVEGLSLVVEEVIK</sequence>
<reference evidence="9" key="1">
    <citation type="journal article" date="2015" name="Proc. Natl. Acad. Sci. U.S.A.">
        <title>Networks of energetic and metabolic interactions define dynamics in microbial communities.</title>
        <authorList>
            <person name="Embree M."/>
            <person name="Liu J.K."/>
            <person name="Al-Bassam M.M."/>
            <person name="Zengler K."/>
        </authorList>
    </citation>
    <scope>NUCLEOTIDE SEQUENCE</scope>
</reference>
<dbReference type="InterPro" id="IPR056739">
    <property type="entry name" value="NfeD_membrane"/>
</dbReference>
<evidence type="ECO:0000256" key="1">
    <source>
        <dbReference type="ARBA" id="ARBA00004141"/>
    </source>
</evidence>
<dbReference type="SUPFAM" id="SSF52096">
    <property type="entry name" value="ClpP/crotonase"/>
    <property type="match status" value="1"/>
</dbReference>
<evidence type="ECO:0000256" key="3">
    <source>
        <dbReference type="ARBA" id="ARBA00022989"/>
    </source>
</evidence>
<dbReference type="Gene3D" id="2.40.50.140">
    <property type="entry name" value="Nucleic acid-binding proteins"/>
    <property type="match status" value="1"/>
</dbReference>
<dbReference type="Gene3D" id="3.90.226.10">
    <property type="entry name" value="2-enoyl-CoA Hydratase, Chain A, domain 1"/>
    <property type="match status" value="1"/>
</dbReference>
<comment type="subcellular location">
    <subcellularLocation>
        <location evidence="1">Membrane</location>
        <topology evidence="1">Multi-pass membrane protein</topology>
    </subcellularLocation>
</comment>
<organism evidence="9">
    <name type="scientific">hydrocarbon metagenome</name>
    <dbReference type="NCBI Taxonomy" id="938273"/>
    <lineage>
        <taxon>unclassified sequences</taxon>
        <taxon>metagenomes</taxon>
        <taxon>ecological metagenomes</taxon>
    </lineage>
</organism>
<feature type="domain" description="NfeD-like C-terminal" evidence="6">
    <location>
        <begin position="375"/>
        <end position="429"/>
    </location>
</feature>
<dbReference type="PANTHER" id="PTHR33507">
    <property type="entry name" value="INNER MEMBRANE PROTEIN YBBJ"/>
    <property type="match status" value="1"/>
</dbReference>
<feature type="domain" description="NfeD1b N-terminal" evidence="8">
    <location>
        <begin position="31"/>
        <end position="208"/>
    </location>
</feature>
<feature type="transmembrane region" description="Helical" evidence="5">
    <location>
        <begin position="235"/>
        <end position="258"/>
    </location>
</feature>
<gene>
    <name evidence="9" type="ORF">ASZ90_005920</name>
</gene>
<evidence type="ECO:0000259" key="8">
    <source>
        <dbReference type="Pfam" id="PF25145"/>
    </source>
</evidence>
<dbReference type="AlphaFoldDB" id="A0A0W8FU90"/>
<dbReference type="PANTHER" id="PTHR33507:SF4">
    <property type="entry name" value="NODULATION COMPETITIVENESS PROTEIN NFED"/>
    <property type="match status" value="1"/>
</dbReference>
<proteinExistence type="predicted"/>
<feature type="domain" description="NfeD integral membrane" evidence="7">
    <location>
        <begin position="243"/>
        <end position="361"/>
    </location>
</feature>
<evidence type="ECO:0000259" key="6">
    <source>
        <dbReference type="Pfam" id="PF01957"/>
    </source>
</evidence>
<protein>
    <submittedName>
        <fullName evidence="9">Uncharacterized protein</fullName>
    </submittedName>
</protein>
<dbReference type="Pfam" id="PF01957">
    <property type="entry name" value="NfeD"/>
    <property type="match status" value="1"/>
</dbReference>
<dbReference type="InterPro" id="IPR052165">
    <property type="entry name" value="Membrane_assoc_protease"/>
</dbReference>
<dbReference type="CDD" id="cd07020">
    <property type="entry name" value="Clp_protease_NfeD_1"/>
    <property type="match status" value="1"/>
</dbReference>
<evidence type="ECO:0000259" key="7">
    <source>
        <dbReference type="Pfam" id="PF24961"/>
    </source>
</evidence>
<dbReference type="InterPro" id="IPR056738">
    <property type="entry name" value="NfeD1b_N"/>
</dbReference>
<evidence type="ECO:0000313" key="9">
    <source>
        <dbReference type="EMBL" id="KUG24286.1"/>
    </source>
</evidence>
<evidence type="ECO:0000256" key="4">
    <source>
        <dbReference type="ARBA" id="ARBA00023136"/>
    </source>
</evidence>